<dbReference type="AlphaFoldDB" id="A0A1U7IKZ5"/>
<dbReference type="Proteomes" id="UP000185860">
    <property type="component" value="Unassembled WGS sequence"/>
</dbReference>
<dbReference type="CDD" id="cd03801">
    <property type="entry name" value="GT4_PimA-like"/>
    <property type="match status" value="1"/>
</dbReference>
<dbReference type="EMBL" id="MRCE01000010">
    <property type="protein sequence ID" value="OKH37918.1"/>
    <property type="molecule type" value="Genomic_DNA"/>
</dbReference>
<feature type="domain" description="Glycosyl transferase family 1" evidence="1">
    <location>
        <begin position="228"/>
        <end position="383"/>
    </location>
</feature>
<dbReference type="STRING" id="454136.NIES2119_12305"/>
<gene>
    <name evidence="2" type="ORF">NIES2119_12305</name>
</gene>
<proteinExistence type="predicted"/>
<accession>A0A1U7IKZ5</accession>
<organism evidence="2 3">
    <name type="scientific">[Phormidium ambiguum] IAM M-71</name>
    <dbReference type="NCBI Taxonomy" id="454136"/>
    <lineage>
        <taxon>Bacteria</taxon>
        <taxon>Bacillati</taxon>
        <taxon>Cyanobacteriota</taxon>
        <taxon>Cyanophyceae</taxon>
        <taxon>Oscillatoriophycideae</taxon>
        <taxon>Aerosakkonematales</taxon>
        <taxon>Aerosakkonemataceae</taxon>
        <taxon>Floridanema</taxon>
    </lineage>
</organism>
<name>A0A1U7IKZ5_9CYAN</name>
<sequence length="407" mass="45193">MKSLKILVSAYACRPGMGSEPGVGWNTVCSLVKHHKVWVLTREDNRPSIEAELKNNPIPGLQFIYCNLPLSRLWKQGLQGVHIHHYLWQISAYFTARKLHNELGFDLVHHVTYVRYSSPSFLSFLPIPFVWGPVGGGEFAPKAFWQDFSLRGKVYEIVRSLAHQIGERDPFTRLTAQQSILARATTKDTAERLSLMGAKNVEVSSALGLSQEEISSLSQCPMPDDSTIRFISMARLLHWKGLHLGLRAFAQAKLPNVEYWILGDGPEKKSLQSLAMQLGISEQVKFWGNLSRNEALEKLSECHILLHPSLHDSGGGVCLEALAAGRPVICLDLGGPAIQVTEEAGIKVPANTPDQVVDDLAQAITRLAEDSELRLKMGQTGHRWVTEGFSWEAKGESLAKLYAEIVN</sequence>
<evidence type="ECO:0000259" key="1">
    <source>
        <dbReference type="Pfam" id="PF00534"/>
    </source>
</evidence>
<dbReference type="Gene3D" id="3.40.50.2000">
    <property type="entry name" value="Glycogen Phosphorylase B"/>
    <property type="match status" value="2"/>
</dbReference>
<evidence type="ECO:0000313" key="3">
    <source>
        <dbReference type="Proteomes" id="UP000185860"/>
    </source>
</evidence>
<reference evidence="2 3" key="1">
    <citation type="submission" date="2016-11" db="EMBL/GenBank/DDBJ databases">
        <title>Draft Genome Sequences of Nine Cyanobacterial Strains from Diverse Habitats.</title>
        <authorList>
            <person name="Zhu T."/>
            <person name="Hou S."/>
            <person name="Lu X."/>
            <person name="Hess W.R."/>
        </authorList>
    </citation>
    <scope>NUCLEOTIDE SEQUENCE [LARGE SCALE GENOMIC DNA]</scope>
    <source>
        <strain evidence="2 3">IAM M-71</strain>
    </source>
</reference>
<comment type="caution">
    <text evidence="2">The sequence shown here is derived from an EMBL/GenBank/DDBJ whole genome shotgun (WGS) entry which is preliminary data.</text>
</comment>
<dbReference type="PANTHER" id="PTHR12526:SF584">
    <property type="entry name" value="GLYCOSYLTRANSFERASE"/>
    <property type="match status" value="1"/>
</dbReference>
<dbReference type="SUPFAM" id="SSF53756">
    <property type="entry name" value="UDP-Glycosyltransferase/glycogen phosphorylase"/>
    <property type="match status" value="1"/>
</dbReference>
<dbReference type="OrthoDB" id="9775208at2"/>
<protein>
    <submittedName>
        <fullName evidence="2">Glycosyl transferase family 1</fullName>
    </submittedName>
</protein>
<evidence type="ECO:0000313" key="2">
    <source>
        <dbReference type="EMBL" id="OKH37918.1"/>
    </source>
</evidence>
<dbReference type="Pfam" id="PF00534">
    <property type="entry name" value="Glycos_transf_1"/>
    <property type="match status" value="1"/>
</dbReference>
<dbReference type="RefSeq" id="WP_073593759.1">
    <property type="nucleotide sequence ID" value="NZ_MRCE01000010.1"/>
</dbReference>
<dbReference type="GO" id="GO:0016757">
    <property type="term" value="F:glycosyltransferase activity"/>
    <property type="evidence" value="ECO:0007669"/>
    <property type="project" value="InterPro"/>
</dbReference>
<keyword evidence="2" id="KW-0808">Transferase</keyword>
<dbReference type="PANTHER" id="PTHR12526">
    <property type="entry name" value="GLYCOSYLTRANSFERASE"/>
    <property type="match status" value="1"/>
</dbReference>
<dbReference type="InterPro" id="IPR001296">
    <property type="entry name" value="Glyco_trans_1"/>
</dbReference>